<dbReference type="InterPro" id="IPR036047">
    <property type="entry name" value="F-box-like_dom_sf"/>
</dbReference>
<dbReference type="AlphaFoldDB" id="A0A814JUD6"/>
<dbReference type="InterPro" id="IPR001810">
    <property type="entry name" value="F-box_dom"/>
</dbReference>
<name>A0A814JUD6_9BILA</name>
<dbReference type="EMBL" id="CAJNOV010000895">
    <property type="protein sequence ID" value="CAF1042585.1"/>
    <property type="molecule type" value="Genomic_DNA"/>
</dbReference>
<comment type="caution">
    <text evidence="2">The sequence shown here is derived from an EMBL/GenBank/DDBJ whole genome shotgun (WGS) entry which is preliminary data.</text>
</comment>
<evidence type="ECO:0000313" key="2">
    <source>
        <dbReference type="EMBL" id="CAF1042585.1"/>
    </source>
</evidence>
<dbReference type="Gene3D" id="1.20.1280.50">
    <property type="match status" value="1"/>
</dbReference>
<dbReference type="PROSITE" id="PS50181">
    <property type="entry name" value="FBOX"/>
    <property type="match status" value="1"/>
</dbReference>
<dbReference type="SUPFAM" id="SSF81383">
    <property type="entry name" value="F-box domain"/>
    <property type="match status" value="1"/>
</dbReference>
<proteinExistence type="predicted"/>
<evidence type="ECO:0000313" key="3">
    <source>
        <dbReference type="Proteomes" id="UP000663855"/>
    </source>
</evidence>
<protein>
    <recommendedName>
        <fullName evidence="1">F-box domain-containing protein</fullName>
    </recommendedName>
</protein>
<gene>
    <name evidence="2" type="ORF">CJN711_LOCUS4349</name>
</gene>
<evidence type="ECO:0000259" key="1">
    <source>
        <dbReference type="PROSITE" id="PS50181"/>
    </source>
</evidence>
<feature type="domain" description="F-box" evidence="1">
    <location>
        <begin position="39"/>
        <end position="86"/>
    </location>
</feature>
<sequence length="195" mass="23331">MRSDAFSAIVHKRSETRYDSKKSYMDMDEREGCEERMIDSKFELLPVDILFGIFAYLSPVEILQSFLSLNKRFSRIIRHQYVWHICIDGNSMSLSMFNNFCKNMLKLIERRLVSLRITLNNAIGGWSLVSSSLQSHQTTLLRHLHLINIEPFEFDKLLFLLHCFRFMFETNHIVKITNERNECYHRKFRQHFSLK</sequence>
<organism evidence="2 3">
    <name type="scientific">Rotaria magnacalcarata</name>
    <dbReference type="NCBI Taxonomy" id="392030"/>
    <lineage>
        <taxon>Eukaryota</taxon>
        <taxon>Metazoa</taxon>
        <taxon>Spiralia</taxon>
        <taxon>Gnathifera</taxon>
        <taxon>Rotifera</taxon>
        <taxon>Eurotatoria</taxon>
        <taxon>Bdelloidea</taxon>
        <taxon>Philodinida</taxon>
        <taxon>Philodinidae</taxon>
        <taxon>Rotaria</taxon>
    </lineage>
</organism>
<dbReference type="Pfam" id="PF00646">
    <property type="entry name" value="F-box"/>
    <property type="match status" value="1"/>
</dbReference>
<accession>A0A814JUD6</accession>
<dbReference type="Proteomes" id="UP000663855">
    <property type="component" value="Unassembled WGS sequence"/>
</dbReference>
<reference evidence="2" key="1">
    <citation type="submission" date="2021-02" db="EMBL/GenBank/DDBJ databases">
        <authorList>
            <person name="Nowell W R."/>
        </authorList>
    </citation>
    <scope>NUCLEOTIDE SEQUENCE</scope>
</reference>